<dbReference type="Proteomes" id="UP001151699">
    <property type="component" value="Chromosome A"/>
</dbReference>
<comment type="caution">
    <text evidence="1">The sequence shown here is derived from an EMBL/GenBank/DDBJ whole genome shotgun (WGS) entry which is preliminary data.</text>
</comment>
<gene>
    <name evidence="1" type="primary">PRPX_0</name>
    <name evidence="1" type="ORF">Bhyg_01501</name>
</gene>
<evidence type="ECO:0000313" key="2">
    <source>
        <dbReference type="Proteomes" id="UP001151699"/>
    </source>
</evidence>
<dbReference type="EMBL" id="WJQU01000001">
    <property type="protein sequence ID" value="KAJ6646290.1"/>
    <property type="molecule type" value="Genomic_DNA"/>
</dbReference>
<dbReference type="PANTHER" id="PTHR31723">
    <property type="entry name" value="PATHOGENESIS-RELATED FAMILY PROTEIN"/>
    <property type="match status" value="1"/>
</dbReference>
<name>A0A9Q0N9N0_9DIPT</name>
<keyword evidence="2" id="KW-1185">Reference proteome</keyword>
<organism evidence="1 2">
    <name type="scientific">Pseudolycoriella hygida</name>
    <dbReference type="NCBI Taxonomy" id="35572"/>
    <lineage>
        <taxon>Eukaryota</taxon>
        <taxon>Metazoa</taxon>
        <taxon>Ecdysozoa</taxon>
        <taxon>Arthropoda</taxon>
        <taxon>Hexapoda</taxon>
        <taxon>Insecta</taxon>
        <taxon>Pterygota</taxon>
        <taxon>Neoptera</taxon>
        <taxon>Endopterygota</taxon>
        <taxon>Diptera</taxon>
        <taxon>Nematocera</taxon>
        <taxon>Sciaroidea</taxon>
        <taxon>Sciaridae</taxon>
        <taxon>Pseudolycoriella</taxon>
    </lineage>
</organism>
<accession>A0A9Q0N9N0</accession>
<reference evidence="1" key="1">
    <citation type="submission" date="2022-07" db="EMBL/GenBank/DDBJ databases">
        <authorList>
            <person name="Trinca V."/>
            <person name="Uliana J.V.C."/>
            <person name="Torres T.T."/>
            <person name="Ward R.J."/>
            <person name="Monesi N."/>
        </authorList>
    </citation>
    <scope>NUCLEOTIDE SEQUENCE</scope>
    <source>
        <strain evidence="1">HSMRA1968</strain>
        <tissue evidence="1">Whole embryos</tissue>
    </source>
</reference>
<sequence>MESVDNYPDFVKDMNAVLQHVDCEWLNGAPPDYTLSNELYLKERLKVHMRGSLPDKVNNLIKNWERELSYKTNVTEWKTVVPTFRISVNGGAWLTIPDLLKIGAYNAFIGDSEFYCASRVSDPRQSHKIFRTALGSGFGWECLETYSELPTIVFKWRHWGNVTGEFKCPMRNGRDVQVSPIGNRVEIFGISKILVNKNFQIVEMENYFRPDQMMEQIIKGSTDQSC</sequence>
<dbReference type="InterPro" id="IPR053218">
    <property type="entry name" value="Pathogen-related_defense"/>
</dbReference>
<dbReference type="PANTHER" id="PTHR31723:SF10">
    <property type="entry name" value="PATHOGEN-RELATED PROTEIN"/>
    <property type="match status" value="1"/>
</dbReference>
<proteinExistence type="predicted"/>
<evidence type="ECO:0000313" key="1">
    <source>
        <dbReference type="EMBL" id="KAJ6646290.1"/>
    </source>
</evidence>
<dbReference type="OrthoDB" id="65445at2759"/>
<protein>
    <submittedName>
        <fullName evidence="1">Pathogen-related protein</fullName>
    </submittedName>
</protein>
<dbReference type="AlphaFoldDB" id="A0A9Q0N9N0"/>